<accession>A0A916QAS3</accession>
<evidence type="ECO:0000256" key="1">
    <source>
        <dbReference type="SAM" id="MobiDB-lite"/>
    </source>
</evidence>
<feature type="compositionally biased region" description="Polar residues" evidence="1">
    <location>
        <begin position="1"/>
        <end position="10"/>
    </location>
</feature>
<proteinExistence type="predicted"/>
<protein>
    <submittedName>
        <fullName evidence="2">Uncharacterized protein</fullName>
    </submittedName>
</protein>
<reference evidence="2" key="2">
    <citation type="journal article" date="2021" name="Data Brief">
        <title>Draft genome sequence data of the facultative, thermophilic, xylanolytic bacterium Paenibacillus sp. strain DA-C8.</title>
        <authorList>
            <person name="Chhe C."/>
            <person name="Uke A."/>
            <person name="Baramee S."/>
            <person name="Ungkulpasvich U."/>
            <person name="Tachaapaikoon C."/>
            <person name="Pason P."/>
            <person name="Waeonukul R."/>
            <person name="Ratanakhanokchai K."/>
            <person name="Kosugi A."/>
        </authorList>
    </citation>
    <scope>NUCLEOTIDE SEQUENCE</scope>
    <source>
        <strain evidence="2">DA-C8</strain>
    </source>
</reference>
<name>A0A916QAS3_9BACL</name>
<gene>
    <name evidence="2" type="ORF">PRECH8_06110</name>
</gene>
<sequence>MSDSGNNSNWGDHYPVSCPPSSAKSKDVDPVYRLTLNNPPTDEDFHSHKEANRRYPPEKECEACAISVFTDFEQIQKAKKKIALFKNRGHIIKGQITKETGVVSEPDHKSHINWWVYSGVEVKRYFKDNT</sequence>
<evidence type="ECO:0000313" key="2">
    <source>
        <dbReference type="EMBL" id="GFR37315.1"/>
    </source>
</evidence>
<dbReference type="Proteomes" id="UP000654993">
    <property type="component" value="Unassembled WGS sequence"/>
</dbReference>
<feature type="region of interest" description="Disordered" evidence="1">
    <location>
        <begin position="1"/>
        <end position="28"/>
    </location>
</feature>
<organism evidence="2 3">
    <name type="scientific">Insulibacter thermoxylanivorax</name>
    <dbReference type="NCBI Taxonomy" id="2749268"/>
    <lineage>
        <taxon>Bacteria</taxon>
        <taxon>Bacillati</taxon>
        <taxon>Bacillota</taxon>
        <taxon>Bacilli</taxon>
        <taxon>Bacillales</taxon>
        <taxon>Paenibacillaceae</taxon>
        <taxon>Insulibacter</taxon>
    </lineage>
</organism>
<keyword evidence="3" id="KW-1185">Reference proteome</keyword>
<reference evidence="2" key="1">
    <citation type="submission" date="2020-08" db="EMBL/GenBank/DDBJ databases">
        <authorList>
            <person name="Uke A."/>
            <person name="Chhe C."/>
            <person name="Baramee S."/>
            <person name="Kosugi A."/>
        </authorList>
    </citation>
    <scope>NUCLEOTIDE SEQUENCE</scope>
    <source>
        <strain evidence="2">DA-C8</strain>
    </source>
</reference>
<evidence type="ECO:0000313" key="3">
    <source>
        <dbReference type="Proteomes" id="UP000654993"/>
    </source>
</evidence>
<dbReference type="RefSeq" id="WP_200965595.1">
    <property type="nucleotide sequence ID" value="NZ_BMAQ01000004.1"/>
</dbReference>
<dbReference type="AlphaFoldDB" id="A0A916QAS3"/>
<comment type="caution">
    <text evidence="2">The sequence shown here is derived from an EMBL/GenBank/DDBJ whole genome shotgun (WGS) entry which is preliminary data.</text>
</comment>
<dbReference type="EMBL" id="BMAQ01000004">
    <property type="protein sequence ID" value="GFR37315.1"/>
    <property type="molecule type" value="Genomic_DNA"/>
</dbReference>